<evidence type="ECO:0000313" key="2">
    <source>
        <dbReference type="Proteomes" id="UP001054945"/>
    </source>
</evidence>
<keyword evidence="2" id="KW-1185">Reference proteome</keyword>
<protein>
    <submittedName>
        <fullName evidence="1">Uncharacterized protein</fullName>
    </submittedName>
</protein>
<comment type="caution">
    <text evidence="1">The sequence shown here is derived from an EMBL/GenBank/DDBJ whole genome shotgun (WGS) entry which is preliminary data.</text>
</comment>
<accession>A0AAV4X9B4</accession>
<dbReference type="EMBL" id="BPLR01017389">
    <property type="protein sequence ID" value="GIY91194.1"/>
    <property type="molecule type" value="Genomic_DNA"/>
</dbReference>
<name>A0AAV4X9B4_CAEEX</name>
<dbReference type="Proteomes" id="UP001054945">
    <property type="component" value="Unassembled WGS sequence"/>
</dbReference>
<reference evidence="1 2" key="1">
    <citation type="submission" date="2021-06" db="EMBL/GenBank/DDBJ databases">
        <title>Caerostris extrusa draft genome.</title>
        <authorList>
            <person name="Kono N."/>
            <person name="Arakawa K."/>
        </authorList>
    </citation>
    <scope>NUCLEOTIDE SEQUENCE [LARGE SCALE GENOMIC DNA]</scope>
</reference>
<organism evidence="1 2">
    <name type="scientific">Caerostris extrusa</name>
    <name type="common">Bark spider</name>
    <name type="synonym">Caerostris bankana</name>
    <dbReference type="NCBI Taxonomy" id="172846"/>
    <lineage>
        <taxon>Eukaryota</taxon>
        <taxon>Metazoa</taxon>
        <taxon>Ecdysozoa</taxon>
        <taxon>Arthropoda</taxon>
        <taxon>Chelicerata</taxon>
        <taxon>Arachnida</taxon>
        <taxon>Araneae</taxon>
        <taxon>Araneomorphae</taxon>
        <taxon>Entelegynae</taxon>
        <taxon>Araneoidea</taxon>
        <taxon>Araneidae</taxon>
        <taxon>Caerostris</taxon>
    </lineage>
</organism>
<gene>
    <name evidence="1" type="ORF">CEXT_472781</name>
</gene>
<proteinExistence type="predicted"/>
<sequence>MVVAGNAGSVLASSITLREALQLFLPAFPSIDAEIHPCSNAKLPEVPLSKSKALTEQLVWFPIWARNLAEEVKVPMSMSGMGTLIP</sequence>
<dbReference type="AlphaFoldDB" id="A0AAV4X9B4"/>
<evidence type="ECO:0000313" key="1">
    <source>
        <dbReference type="EMBL" id="GIY91194.1"/>
    </source>
</evidence>